<gene>
    <name evidence="1" type="ORF">CUR83_08575</name>
</gene>
<dbReference type="EMBL" id="PGFT01000001">
    <property type="protein sequence ID" value="MDH4905107.1"/>
    <property type="molecule type" value="Genomic_DNA"/>
</dbReference>
<protein>
    <submittedName>
        <fullName evidence="1">Uncharacterized protein</fullName>
    </submittedName>
</protein>
<sequence length="554" mass="61994">MKTTQYLLTLRQPVIISEKSASVGAHQSLDYIKGSTLLGLLASRLYAQLSAEDAFLLFHSGKVRFNDALPVIEGSTVAYPVPMCLHSFKAEKYADGQALLADKIFDISKVAADDGLKESMKEKQPVQLRNFYITVNGHRISPEKEQTLKTAIDPKQNRAQDAQLFGYEALSAHQQFGFSIDADDDVSDALINKLSAIVGPAHLGRSRSAQFGAVDIVAQALVQPTQTPPKAQQHLSLWLISDMQLQKEGQPTLIPEPHVLGLPEGTKWLPKASFLRTRRYSVYNAYRRHYDKERQVISRGSVLRYELPADFDQHKELYQRLAKGIGVQTESGLGQVWINPDLLANTRPDWQPLKNAKHAAPAHVINSATQPKNSLLLETVLRKQQVAEIGSKPRQTAAKIFAQLCEKIVQARRYQGLVRGMPLEPSPPSRAQFGRFKELANQHRNAPDKLWQEMVTNKNAVLKVTTENDNRQRGASYKRAGWELKYAPSTGTSASLGQFLQDELKAYKDKSYFAYIIAELGTLGLSETWDAYCIGYKPTAQERQQQAAEYKEHA</sequence>
<dbReference type="InterPro" id="IPR019117">
    <property type="entry name" value="CRISPR-assoc_protein_Cmr3"/>
</dbReference>
<proteinExistence type="predicted"/>
<dbReference type="Pfam" id="PF09700">
    <property type="entry name" value="Cas_Cmr3"/>
    <property type="match status" value="1"/>
</dbReference>
<name>A0ABT6ITF1_9GAMM</name>
<comment type="caution">
    <text evidence="1">The sequence shown here is derived from an EMBL/GenBank/DDBJ whole genome shotgun (WGS) entry which is preliminary data.</text>
</comment>
<organism evidence="1 2">
    <name type="scientific">Psychrobacter pocilloporae</name>
    <dbReference type="NCBI Taxonomy" id="1775882"/>
    <lineage>
        <taxon>Bacteria</taxon>
        <taxon>Pseudomonadati</taxon>
        <taxon>Pseudomonadota</taxon>
        <taxon>Gammaproteobacteria</taxon>
        <taxon>Moraxellales</taxon>
        <taxon>Moraxellaceae</taxon>
        <taxon>Psychrobacter</taxon>
    </lineage>
</organism>
<evidence type="ECO:0000313" key="1">
    <source>
        <dbReference type="EMBL" id="MDH4905107.1"/>
    </source>
</evidence>
<dbReference type="Proteomes" id="UP001243298">
    <property type="component" value="Unassembled WGS sequence"/>
</dbReference>
<dbReference type="RefSeq" id="WP_284719473.1">
    <property type="nucleotide sequence ID" value="NZ_PGFT01000001.1"/>
</dbReference>
<accession>A0ABT6ITF1</accession>
<evidence type="ECO:0000313" key="2">
    <source>
        <dbReference type="Proteomes" id="UP001243298"/>
    </source>
</evidence>
<keyword evidence="2" id="KW-1185">Reference proteome</keyword>
<reference evidence="1 2" key="1">
    <citation type="submission" date="2017-11" db="EMBL/GenBank/DDBJ databases">
        <title>Whole genome sequencing of Psychrobacter pocilloporae S6-60T(=JCM 31058T=LMG 29157T).</title>
        <authorList>
            <person name="Das S.K."/>
        </authorList>
    </citation>
    <scope>NUCLEOTIDE SEQUENCE [LARGE SCALE GENOMIC DNA]</scope>
    <source>
        <strain evidence="1 2">S6-60</strain>
    </source>
</reference>